<dbReference type="Gene3D" id="3.40.50.1000">
    <property type="entry name" value="HAD superfamily/HAD-like"/>
    <property type="match status" value="1"/>
</dbReference>
<evidence type="ECO:0000313" key="2">
    <source>
        <dbReference type="Proteomes" id="UP000500767"/>
    </source>
</evidence>
<dbReference type="KEGG" id="lck:HN018_11770"/>
<organism evidence="1 2">
    <name type="scientific">Lichenicola cladoniae</name>
    <dbReference type="NCBI Taxonomy" id="1484109"/>
    <lineage>
        <taxon>Bacteria</taxon>
        <taxon>Pseudomonadati</taxon>
        <taxon>Pseudomonadota</taxon>
        <taxon>Alphaproteobacteria</taxon>
        <taxon>Acetobacterales</taxon>
        <taxon>Acetobacteraceae</taxon>
        <taxon>Lichenicola</taxon>
    </lineage>
</organism>
<proteinExistence type="predicted"/>
<dbReference type="EMBL" id="CP053708">
    <property type="protein sequence ID" value="QKE90622.1"/>
    <property type="molecule type" value="Genomic_DNA"/>
</dbReference>
<dbReference type="InterPro" id="IPR007739">
    <property type="entry name" value="RgpF"/>
</dbReference>
<dbReference type="Proteomes" id="UP000500767">
    <property type="component" value="Chromosome"/>
</dbReference>
<dbReference type="CDD" id="cd01427">
    <property type="entry name" value="HAD_like"/>
    <property type="match status" value="1"/>
</dbReference>
<gene>
    <name evidence="1" type="ORF">HN018_11770</name>
</gene>
<dbReference type="SUPFAM" id="SSF56784">
    <property type="entry name" value="HAD-like"/>
    <property type="match status" value="1"/>
</dbReference>
<keyword evidence="2" id="KW-1185">Reference proteome</keyword>
<dbReference type="InterPro" id="IPR036412">
    <property type="entry name" value="HAD-like_sf"/>
</dbReference>
<evidence type="ECO:0000313" key="1">
    <source>
        <dbReference type="EMBL" id="QKE90622.1"/>
    </source>
</evidence>
<reference evidence="1 2" key="1">
    <citation type="journal article" date="2014" name="World J. Microbiol. Biotechnol.">
        <title>Biodiversity and physiological characteristics of Antarctic and Arctic lichens-associated bacteria.</title>
        <authorList>
            <person name="Lee Y.M."/>
            <person name="Kim E.H."/>
            <person name="Lee H.K."/>
            <person name="Hong S.G."/>
        </authorList>
    </citation>
    <scope>NUCLEOTIDE SEQUENCE [LARGE SCALE GENOMIC DNA]</scope>
    <source>
        <strain evidence="1 2">PAMC 26569</strain>
    </source>
</reference>
<name>A0A6M8HQJ3_9PROT</name>
<sequence>MTRVDGIPVPDDALEAGQARRAAVVARRILLETSGLFDGEWYRRHMPSAAASDLAPLDHYRSHGVAALASPGPLFDARAYLRRAWQLQPGVDDPLVHYLESGHAAGLPSISVLQDTGWNPLERPVTPQPSLAMPSARPRIAVVVHVFYAELFYEICRALAMMPYRFSLLVTTDEEEKAASIRSVFQAASLDAELLVRVGPNRGRNFGPFLIGFRDAVMSHDLVLHLHTKKSLYGGGELAGWRQSLLRTLLPAGPVVSGIIERFIADPKLGVLTACPGEEMRYWGYNWLSNRHLAQPLFDRLGLKISVPRGMFDYPIGGMFWARTSAIAKLLDHDWVLDDFPPEHGQIDGTVMHAIERSIVLVAADAGYGFGELDYRHGLYRPGWGSRNLEQYVAASHDGLLDTFNHVDTVSFDIFDTLLTRECLAPDAAHRFIAFQAARRFPGADNYGLHRQAAEHAARADRDWIGDVDLDEIHARFRTLVPPGWSEAAIDFVQHQEVVLDLRLLLPREIVLASLRFARQAGRRVILTSDSYLPRRVLDTLLAQHGIGELADAVYLSSERRARKDRGDLWLAVAAAEDAGPGRLLHIGDNEQSDIQKTADAGIRHFHVMSPASLFDLYGLGTVPGSDGTRPLGDDILLGPLAAQLFNSPYIAPGSTGPVVQPEQAGAVLLGPLMFAFVGWLARHPTTRHLDRLFFVAREGYFLKRLYDAVRSAGRRDDLPPATYFHCSRRAALAAAQGAGLDPDAVLAGAGFNGSLSAFFLARFGFAAEETFGLQHTMISLPRDNDLVRCMMELMRERIVAHGRHAAEAFTAYARASGMTPGIRAGFVDVGYSGTMQSAIQGVLGQPLVGLYMGVSEAAAQVRRLGGHAFGAFAEGDVGSFTGGYGLMLEAFLTAPHGQVIGYDEDHAPVFRHDGQSQKQFATLERLYQGAEAYALTLMRTYGPDLLDLPFRPEAATSMLQAVRDGRLKLSSELVASLAVEDDFCGNGEIAVFSHLGIPPSPTPPSPPA</sequence>
<evidence type="ECO:0008006" key="3">
    <source>
        <dbReference type="Google" id="ProtNLM"/>
    </source>
</evidence>
<dbReference type="AlphaFoldDB" id="A0A6M8HQJ3"/>
<dbReference type="InterPro" id="IPR023214">
    <property type="entry name" value="HAD_sf"/>
</dbReference>
<protein>
    <recommendedName>
        <fullName evidence="3">Rhamnan synthesis protein F</fullName>
    </recommendedName>
</protein>
<dbReference type="Pfam" id="PF00702">
    <property type="entry name" value="Hydrolase"/>
    <property type="match status" value="1"/>
</dbReference>
<accession>A0A6M8HQJ3</accession>
<dbReference type="Pfam" id="PF05045">
    <property type="entry name" value="RgpF"/>
    <property type="match status" value="1"/>
</dbReference>